<evidence type="ECO:0000256" key="7">
    <source>
        <dbReference type="ARBA" id="ARBA00022763"/>
    </source>
</evidence>
<dbReference type="RefSeq" id="WP_148073096.1">
    <property type="nucleotide sequence ID" value="NZ_CP042913.1"/>
</dbReference>
<dbReference type="PANTHER" id="PTHR33693:SF1">
    <property type="entry name" value="TYPE-4 URACIL-DNA GLYCOSYLASE"/>
    <property type="match status" value="1"/>
</dbReference>
<dbReference type="InterPro" id="IPR036895">
    <property type="entry name" value="Uracil-DNA_glycosylase-like_sf"/>
</dbReference>
<comment type="similarity">
    <text evidence="2">Belongs to the uracil-DNA glycosylase (UDG) superfamily. Type 4 (UDGa) family.</text>
</comment>
<gene>
    <name evidence="14" type="ORF">Pr1d_17270</name>
</gene>
<dbReference type="NCBIfam" id="TIGR00758">
    <property type="entry name" value="UDG_fam4"/>
    <property type="match status" value="1"/>
</dbReference>
<dbReference type="SMART" id="SM00987">
    <property type="entry name" value="UreE_C"/>
    <property type="match status" value="1"/>
</dbReference>
<evidence type="ECO:0000256" key="11">
    <source>
        <dbReference type="ARBA" id="ARBA00023204"/>
    </source>
</evidence>
<evidence type="ECO:0000256" key="8">
    <source>
        <dbReference type="ARBA" id="ARBA00022801"/>
    </source>
</evidence>
<evidence type="ECO:0000256" key="6">
    <source>
        <dbReference type="ARBA" id="ARBA00022723"/>
    </source>
</evidence>
<reference evidence="14 15" key="1">
    <citation type="submission" date="2019-08" db="EMBL/GenBank/DDBJ databases">
        <title>Deep-cultivation of Planctomycetes and their phenomic and genomic characterization uncovers novel biology.</title>
        <authorList>
            <person name="Wiegand S."/>
            <person name="Jogler M."/>
            <person name="Boedeker C."/>
            <person name="Pinto D."/>
            <person name="Vollmers J."/>
            <person name="Rivas-Marin E."/>
            <person name="Kohn T."/>
            <person name="Peeters S.H."/>
            <person name="Heuer A."/>
            <person name="Rast P."/>
            <person name="Oberbeckmann S."/>
            <person name="Bunk B."/>
            <person name="Jeske O."/>
            <person name="Meyerdierks A."/>
            <person name="Storesund J.E."/>
            <person name="Kallscheuer N."/>
            <person name="Luecker S."/>
            <person name="Lage O.M."/>
            <person name="Pohl T."/>
            <person name="Merkel B.J."/>
            <person name="Hornburger P."/>
            <person name="Mueller R.-W."/>
            <person name="Bruemmer F."/>
            <person name="Labrenz M."/>
            <person name="Spormann A.M."/>
            <person name="Op den Camp H."/>
            <person name="Overmann J."/>
            <person name="Amann R."/>
            <person name="Jetten M.S.M."/>
            <person name="Mascher T."/>
            <person name="Medema M.H."/>
            <person name="Devos D.P."/>
            <person name="Kaster A.-K."/>
            <person name="Ovreas L."/>
            <person name="Rohde M."/>
            <person name="Galperin M.Y."/>
            <person name="Jogler C."/>
        </authorList>
    </citation>
    <scope>NUCLEOTIDE SEQUENCE [LARGE SCALE GENOMIC DNA]</scope>
    <source>
        <strain evidence="14 15">Pr1d</strain>
    </source>
</reference>
<dbReference type="GO" id="GO:0046872">
    <property type="term" value="F:metal ion binding"/>
    <property type="evidence" value="ECO:0007669"/>
    <property type="project" value="UniProtKB-KW"/>
</dbReference>
<keyword evidence="6" id="KW-0479">Metal-binding</keyword>
<feature type="domain" description="Uracil-DNA glycosylase-like" evidence="13">
    <location>
        <begin position="113"/>
        <end position="259"/>
    </location>
</feature>
<feature type="compositionally biased region" description="Basic and acidic residues" evidence="12">
    <location>
        <begin position="44"/>
        <end position="54"/>
    </location>
</feature>
<keyword evidence="15" id="KW-1185">Reference proteome</keyword>
<evidence type="ECO:0000313" key="15">
    <source>
        <dbReference type="Proteomes" id="UP000323917"/>
    </source>
</evidence>
<evidence type="ECO:0000256" key="10">
    <source>
        <dbReference type="ARBA" id="ARBA00023014"/>
    </source>
</evidence>
<proteinExistence type="inferred from homology"/>
<dbReference type="OrthoDB" id="5290748at2"/>
<dbReference type="Gene3D" id="3.40.470.10">
    <property type="entry name" value="Uracil-DNA glycosylase-like domain"/>
    <property type="match status" value="1"/>
</dbReference>
<dbReference type="KEGG" id="bgok:Pr1d_17270"/>
<evidence type="ECO:0000256" key="9">
    <source>
        <dbReference type="ARBA" id="ARBA00023004"/>
    </source>
</evidence>
<evidence type="ECO:0000256" key="3">
    <source>
        <dbReference type="ARBA" id="ARBA00012030"/>
    </source>
</evidence>
<keyword evidence="8" id="KW-0378">Hydrolase</keyword>
<keyword evidence="7" id="KW-0227">DNA damage</keyword>
<keyword evidence="11" id="KW-0234">DNA repair</keyword>
<evidence type="ECO:0000259" key="13">
    <source>
        <dbReference type="SMART" id="SM00986"/>
    </source>
</evidence>
<keyword evidence="9" id="KW-0408">Iron</keyword>
<protein>
    <recommendedName>
        <fullName evidence="4">Type-4 uracil-DNA glycosylase</fullName>
        <ecNumber evidence="3">3.2.2.27</ecNumber>
    </recommendedName>
</protein>
<accession>A0A5B9Q622</accession>
<evidence type="ECO:0000313" key="14">
    <source>
        <dbReference type="EMBL" id="QEG34447.1"/>
    </source>
</evidence>
<keyword evidence="10" id="KW-0411">Iron-sulfur</keyword>
<dbReference type="GO" id="GO:0006281">
    <property type="term" value="P:DNA repair"/>
    <property type="evidence" value="ECO:0007669"/>
    <property type="project" value="UniProtKB-KW"/>
</dbReference>
<dbReference type="CDD" id="cd10030">
    <property type="entry name" value="UDG-F4_TTUDGA_SPO1dp_like"/>
    <property type="match status" value="1"/>
</dbReference>
<comment type="catalytic activity">
    <reaction evidence="1">
        <text>Hydrolyzes single-stranded DNA or mismatched double-stranded DNA and polynucleotides, releasing free uracil.</text>
        <dbReference type="EC" id="3.2.2.27"/>
    </reaction>
</comment>
<evidence type="ECO:0000256" key="5">
    <source>
        <dbReference type="ARBA" id="ARBA00022485"/>
    </source>
</evidence>
<dbReference type="AlphaFoldDB" id="A0A5B9Q622"/>
<dbReference type="InterPro" id="IPR005122">
    <property type="entry name" value="Uracil-DNA_glycosylase-like"/>
</dbReference>
<dbReference type="GO" id="GO:0004844">
    <property type="term" value="F:uracil DNA N-glycosylase activity"/>
    <property type="evidence" value="ECO:0007669"/>
    <property type="project" value="UniProtKB-EC"/>
</dbReference>
<name>A0A5B9Q622_9BACT</name>
<dbReference type="Proteomes" id="UP000323917">
    <property type="component" value="Chromosome"/>
</dbReference>
<dbReference type="EMBL" id="CP042913">
    <property type="protein sequence ID" value="QEG34447.1"/>
    <property type="molecule type" value="Genomic_DNA"/>
</dbReference>
<evidence type="ECO:0000256" key="2">
    <source>
        <dbReference type="ARBA" id="ARBA00006521"/>
    </source>
</evidence>
<organism evidence="14 15">
    <name type="scientific">Bythopirellula goksoeyrii</name>
    <dbReference type="NCBI Taxonomy" id="1400387"/>
    <lineage>
        <taxon>Bacteria</taxon>
        <taxon>Pseudomonadati</taxon>
        <taxon>Planctomycetota</taxon>
        <taxon>Planctomycetia</taxon>
        <taxon>Pirellulales</taxon>
        <taxon>Lacipirellulaceae</taxon>
        <taxon>Bythopirellula</taxon>
    </lineage>
</organism>
<dbReference type="PANTHER" id="PTHR33693">
    <property type="entry name" value="TYPE-5 URACIL-DNA GLYCOSYLASE"/>
    <property type="match status" value="1"/>
</dbReference>
<dbReference type="EC" id="3.2.2.27" evidence="3"/>
<evidence type="ECO:0000256" key="12">
    <source>
        <dbReference type="SAM" id="MobiDB-lite"/>
    </source>
</evidence>
<evidence type="ECO:0000256" key="1">
    <source>
        <dbReference type="ARBA" id="ARBA00001400"/>
    </source>
</evidence>
<feature type="compositionally biased region" description="Polar residues" evidence="12">
    <location>
        <begin position="34"/>
        <end position="43"/>
    </location>
</feature>
<dbReference type="InterPro" id="IPR005273">
    <property type="entry name" value="Ura-DNA_glyco_family4"/>
</dbReference>
<keyword evidence="5" id="KW-0004">4Fe-4S</keyword>
<sequence>MAEFSTSELVRMAQQMLESLDSAGVQQLPRPTASRESIFSLSRNKPEEVSHTGEEISSSQVLAKRENQQGIESQEETMPSVVSNAATLEVLREEVAGCTLCQELAETRTQTVFGVGNPQARLCLLGEAPGAEEDRQGEPFVGRSGQLLTKILEACHLSREDVYILNILKCRPPGNRNPTPAESQNCRRYLDRQLELINPEFICCLGAVAAQNLLETTEAIGRMRGRIHDYQGIKVVCTYHPAYLLRNPPAKKDAWEDMKFLMREMGTPVG</sequence>
<feature type="compositionally biased region" description="Polar residues" evidence="12">
    <location>
        <begin position="68"/>
        <end position="78"/>
    </location>
</feature>
<dbReference type="SMART" id="SM00986">
    <property type="entry name" value="UDG"/>
    <property type="match status" value="1"/>
</dbReference>
<evidence type="ECO:0000256" key="4">
    <source>
        <dbReference type="ARBA" id="ARBA00019403"/>
    </source>
</evidence>
<dbReference type="SUPFAM" id="SSF52141">
    <property type="entry name" value="Uracil-DNA glycosylase-like"/>
    <property type="match status" value="1"/>
</dbReference>
<dbReference type="InterPro" id="IPR051536">
    <property type="entry name" value="UDG_Type-4/5"/>
</dbReference>
<dbReference type="GO" id="GO:0051539">
    <property type="term" value="F:4 iron, 4 sulfur cluster binding"/>
    <property type="evidence" value="ECO:0007669"/>
    <property type="project" value="UniProtKB-KW"/>
</dbReference>
<feature type="region of interest" description="Disordered" evidence="12">
    <location>
        <begin position="23"/>
        <end position="78"/>
    </location>
</feature>
<dbReference type="Pfam" id="PF03167">
    <property type="entry name" value="UDG"/>
    <property type="match status" value="1"/>
</dbReference>